<organism evidence="5">
    <name type="scientific">mine drainage metagenome</name>
    <dbReference type="NCBI Taxonomy" id="410659"/>
    <lineage>
        <taxon>unclassified sequences</taxon>
        <taxon>metagenomes</taxon>
        <taxon>ecological metagenomes</taxon>
    </lineage>
</organism>
<dbReference type="PANTHER" id="PTHR12010">
    <property type="entry name" value="40S RIBOSOMAL PROTEIN S29"/>
    <property type="match status" value="1"/>
</dbReference>
<accession>T1B0J0</accession>
<dbReference type="GO" id="GO:0003735">
    <property type="term" value="F:structural constituent of ribosome"/>
    <property type="evidence" value="ECO:0007669"/>
    <property type="project" value="InterPro"/>
</dbReference>
<gene>
    <name evidence="5" type="ORF">B2A_01194</name>
</gene>
<dbReference type="Gene3D" id="4.10.830.10">
    <property type="entry name" value="30s Ribosomal Protein S14, Chain N"/>
    <property type="match status" value="1"/>
</dbReference>
<evidence type="ECO:0000256" key="3">
    <source>
        <dbReference type="ARBA" id="ARBA00022980"/>
    </source>
</evidence>
<dbReference type="NCBIfam" id="NF004424">
    <property type="entry name" value="PRK05766.1"/>
    <property type="match status" value="1"/>
</dbReference>
<keyword evidence="3 5" id="KW-0689">Ribosomal protein</keyword>
<evidence type="ECO:0000313" key="5">
    <source>
        <dbReference type="EMBL" id="EQD66366.1"/>
    </source>
</evidence>
<name>T1B0J0_9ZZZZ</name>
<dbReference type="GO" id="GO:0008270">
    <property type="term" value="F:zinc ion binding"/>
    <property type="evidence" value="ECO:0007669"/>
    <property type="project" value="InterPro"/>
</dbReference>
<proteinExistence type="predicted"/>
<dbReference type="FunFam" id="4.10.830.10:FF:000002">
    <property type="entry name" value="40S ribosomal protein S29"/>
    <property type="match status" value="1"/>
</dbReference>
<dbReference type="InterPro" id="IPR018271">
    <property type="entry name" value="Ribosomal_uS14_CS"/>
</dbReference>
<dbReference type="Pfam" id="PF00253">
    <property type="entry name" value="Ribosomal_S14"/>
    <property type="match status" value="1"/>
</dbReference>
<dbReference type="GO" id="GO:0002181">
    <property type="term" value="P:cytoplasmic translation"/>
    <property type="evidence" value="ECO:0007669"/>
    <property type="project" value="TreeGrafter"/>
</dbReference>
<dbReference type="PANTHER" id="PTHR12010:SF2">
    <property type="entry name" value="40S RIBOSOMAL PROTEIN S29"/>
    <property type="match status" value="1"/>
</dbReference>
<dbReference type="InterPro" id="IPR001209">
    <property type="entry name" value="Ribosomal_uS14"/>
</dbReference>
<dbReference type="EMBL" id="AUZZ01000895">
    <property type="protein sequence ID" value="EQD66366.1"/>
    <property type="molecule type" value="Genomic_DNA"/>
</dbReference>
<protein>
    <submittedName>
        <fullName evidence="5">40S ribosomal protein S29</fullName>
    </submittedName>
</protein>
<evidence type="ECO:0000256" key="2">
    <source>
        <dbReference type="ARBA" id="ARBA00022833"/>
    </source>
</evidence>
<reference evidence="5" key="1">
    <citation type="submission" date="2013-08" db="EMBL/GenBank/DDBJ databases">
        <authorList>
            <person name="Mendez C."/>
            <person name="Richter M."/>
            <person name="Ferrer M."/>
            <person name="Sanchez J."/>
        </authorList>
    </citation>
    <scope>NUCLEOTIDE SEQUENCE</scope>
</reference>
<dbReference type="GO" id="GO:0022627">
    <property type="term" value="C:cytosolic small ribosomal subunit"/>
    <property type="evidence" value="ECO:0007669"/>
    <property type="project" value="TreeGrafter"/>
</dbReference>
<dbReference type="AlphaFoldDB" id="T1B0J0"/>
<dbReference type="PROSITE" id="PS00527">
    <property type="entry name" value="RIBOSOMAL_S14"/>
    <property type="match status" value="1"/>
</dbReference>
<sequence>MKVRVEEKFRGKGLRKCRICGTSRGLIREHNLHICRRCFREVAAELGFKKYG</sequence>
<comment type="caution">
    <text evidence="5">The sequence shown here is derived from an EMBL/GenBank/DDBJ whole genome shotgun (WGS) entry which is preliminary data.</text>
</comment>
<comment type="cofactor">
    <cofactor evidence="1">
        <name>Zn(2+)</name>
        <dbReference type="ChEBI" id="CHEBI:29105"/>
    </cofactor>
</comment>
<reference evidence="5" key="2">
    <citation type="journal article" date="2014" name="ISME J.">
        <title>Microbial stratification in low pH oxic and suboxic macroscopic growths along an acid mine drainage.</title>
        <authorList>
            <person name="Mendez-Garcia C."/>
            <person name="Mesa V."/>
            <person name="Sprenger R.R."/>
            <person name="Richter M."/>
            <person name="Diez M.S."/>
            <person name="Solano J."/>
            <person name="Bargiela R."/>
            <person name="Golyshina O.V."/>
            <person name="Manteca A."/>
            <person name="Ramos J.L."/>
            <person name="Gallego J.R."/>
            <person name="Llorente I."/>
            <person name="Martins Dos Santos V.A."/>
            <person name="Jensen O.N."/>
            <person name="Pelaez A.I."/>
            <person name="Sanchez J."/>
            <person name="Ferrer M."/>
        </authorList>
    </citation>
    <scope>NUCLEOTIDE SEQUENCE</scope>
</reference>
<dbReference type="InterPro" id="IPR039744">
    <property type="entry name" value="RIbosomal_uS14_euk_arc"/>
</dbReference>
<evidence type="ECO:0000256" key="4">
    <source>
        <dbReference type="ARBA" id="ARBA00023274"/>
    </source>
</evidence>
<keyword evidence="2" id="KW-0862">Zinc</keyword>
<evidence type="ECO:0000256" key="1">
    <source>
        <dbReference type="ARBA" id="ARBA00001947"/>
    </source>
</evidence>
<dbReference type="InterPro" id="IPR043140">
    <property type="entry name" value="Ribosomal_uS14_sf"/>
</dbReference>
<keyword evidence="4" id="KW-0687">Ribonucleoprotein</keyword>